<evidence type="ECO:0000313" key="6">
    <source>
        <dbReference type="Proteomes" id="UP001200334"/>
    </source>
</evidence>
<organism evidence="4">
    <name type="scientific">Lactobacillus delbrueckii subsp. lactis</name>
    <dbReference type="NCBI Taxonomy" id="29397"/>
    <lineage>
        <taxon>Bacteria</taxon>
        <taxon>Bacillati</taxon>
        <taxon>Bacillota</taxon>
        <taxon>Bacilli</taxon>
        <taxon>Lactobacillales</taxon>
        <taxon>Lactobacillaceae</taxon>
        <taxon>Lactobacillus</taxon>
    </lineage>
</organism>
<evidence type="ECO:0000256" key="1">
    <source>
        <dbReference type="SAM" id="MobiDB-lite"/>
    </source>
</evidence>
<reference evidence="4" key="1">
    <citation type="submission" date="2018-07" db="EMBL/GenBank/DDBJ databases">
        <authorList>
            <person name="Somerville V."/>
        </authorList>
    </citation>
    <scope>NUCLEOTIDE SEQUENCE</scope>
    <source>
        <strain evidence="4">NWC_2_2</strain>
    </source>
</reference>
<feature type="domain" description="LysM" evidence="3">
    <location>
        <begin position="83"/>
        <end position="127"/>
    </location>
</feature>
<dbReference type="InterPro" id="IPR018392">
    <property type="entry name" value="LysM"/>
</dbReference>
<dbReference type="PANTHER" id="PTHR33734">
    <property type="entry name" value="LYSM DOMAIN-CONTAINING GPI-ANCHORED PROTEIN 2"/>
    <property type="match status" value="1"/>
</dbReference>
<dbReference type="Proteomes" id="UP001200334">
    <property type="component" value="Unassembled WGS sequence"/>
</dbReference>
<sequence>MDQNAQKPLSRLARQQAVREERKNKQAPWWTALLIAVMMALAAVPLITSQNSDYAVPQAKKEQAKPKPAAEKTSKAKPAPKVKTYVVKAGDSWAAIAQKYGISAEELAEQNGLDTSSTLAVGQKLKIKQAK</sequence>
<dbReference type="GO" id="GO:0008932">
    <property type="term" value="F:lytic endotransglycosylase activity"/>
    <property type="evidence" value="ECO:0007669"/>
    <property type="project" value="TreeGrafter"/>
</dbReference>
<dbReference type="EMBL" id="CP031023">
    <property type="protein sequence ID" value="AZA16286.1"/>
    <property type="molecule type" value="Genomic_DNA"/>
</dbReference>
<proteinExistence type="predicted"/>
<dbReference type="CDD" id="cd00118">
    <property type="entry name" value="LysM"/>
    <property type="match status" value="1"/>
</dbReference>
<gene>
    <name evidence="4" type="ORF">DQL93_07095</name>
    <name evidence="5" type="ORF">LOB85_03135</name>
</gene>
<name>A0A3G6JF25_LACDL</name>
<feature type="compositionally biased region" description="Basic and acidic residues" evidence="1">
    <location>
        <begin position="59"/>
        <end position="74"/>
    </location>
</feature>
<dbReference type="PANTHER" id="PTHR33734:SF22">
    <property type="entry name" value="MEMBRANE-BOUND LYTIC MUREIN TRANSGLYCOSYLASE D"/>
    <property type="match status" value="1"/>
</dbReference>
<reference evidence="5 6" key="2">
    <citation type="submission" date="2021-12" db="EMBL/GenBank/DDBJ databases">
        <title>Antimicrobial susceptibility of Lactobacillus delbrueckii subsp. lactis obtained from milk products and other habitats.</title>
        <authorList>
            <person name="Shani N."/>
        </authorList>
    </citation>
    <scope>NUCLEOTIDE SEQUENCE [LARGE SCALE GENOMIC DNA]</scope>
    <source>
        <strain evidence="5 6">FAM 21755</strain>
    </source>
</reference>
<dbReference type="AlphaFoldDB" id="A0A3G6JF25"/>
<dbReference type="PROSITE" id="PS51782">
    <property type="entry name" value="LYSM"/>
    <property type="match status" value="1"/>
</dbReference>
<evidence type="ECO:0000256" key="2">
    <source>
        <dbReference type="SAM" id="Phobius"/>
    </source>
</evidence>
<keyword evidence="2" id="KW-0812">Transmembrane</keyword>
<feature type="region of interest" description="Disordered" evidence="1">
    <location>
        <begin position="1"/>
        <end position="25"/>
    </location>
</feature>
<feature type="transmembrane region" description="Helical" evidence="2">
    <location>
        <begin position="29"/>
        <end position="48"/>
    </location>
</feature>
<accession>A0A3G6JF25</accession>
<dbReference type="EMBL" id="JAJNUY010000008">
    <property type="protein sequence ID" value="MCD5563153.1"/>
    <property type="molecule type" value="Genomic_DNA"/>
</dbReference>
<dbReference type="Gene3D" id="3.10.350.10">
    <property type="entry name" value="LysM domain"/>
    <property type="match status" value="1"/>
</dbReference>
<protein>
    <submittedName>
        <fullName evidence="4">LysM domain-containing protein</fullName>
    </submittedName>
    <submittedName>
        <fullName evidence="5">LysM peptidoglycan-binding domain-containing protein</fullName>
    </submittedName>
</protein>
<dbReference type="SUPFAM" id="SSF54106">
    <property type="entry name" value="LysM domain"/>
    <property type="match status" value="1"/>
</dbReference>
<dbReference type="SMART" id="SM00257">
    <property type="entry name" value="LysM"/>
    <property type="match status" value="1"/>
</dbReference>
<keyword evidence="2" id="KW-1133">Transmembrane helix</keyword>
<feature type="region of interest" description="Disordered" evidence="1">
    <location>
        <begin position="53"/>
        <end position="79"/>
    </location>
</feature>
<evidence type="ECO:0000259" key="3">
    <source>
        <dbReference type="PROSITE" id="PS51782"/>
    </source>
</evidence>
<evidence type="ECO:0000313" key="4">
    <source>
        <dbReference type="EMBL" id="AZA16286.1"/>
    </source>
</evidence>
<dbReference type="InterPro" id="IPR036779">
    <property type="entry name" value="LysM_dom_sf"/>
</dbReference>
<dbReference type="RefSeq" id="WP_003617638.1">
    <property type="nucleotide sequence ID" value="NZ_CP046131.1"/>
</dbReference>
<keyword evidence="2" id="KW-0472">Membrane</keyword>
<evidence type="ECO:0000313" key="5">
    <source>
        <dbReference type="EMBL" id="MCD5563153.1"/>
    </source>
</evidence>
<dbReference type="Pfam" id="PF01476">
    <property type="entry name" value="LysM"/>
    <property type="match status" value="1"/>
</dbReference>